<reference evidence="7 8" key="1">
    <citation type="journal article" date="2019" name="Sci. Rep.">
        <title>Comparative genomics of chytrid fungi reveal insights into the obligate biotrophic and pathogenic lifestyle of Synchytrium endobioticum.</title>
        <authorList>
            <person name="van de Vossenberg B.T.L.H."/>
            <person name="Warris S."/>
            <person name="Nguyen H.D.T."/>
            <person name="van Gent-Pelzer M.P.E."/>
            <person name="Joly D.L."/>
            <person name="van de Geest H.C."/>
            <person name="Bonants P.J.M."/>
            <person name="Smith D.S."/>
            <person name="Levesque C.A."/>
            <person name="van der Lee T.A.J."/>
        </authorList>
    </citation>
    <scope>NUCLEOTIDE SEQUENCE [LARGE SCALE GENOMIC DNA]</scope>
    <source>
        <strain evidence="7 8">MB42</strain>
    </source>
</reference>
<dbReference type="GO" id="GO:0003712">
    <property type="term" value="F:transcription coregulator activity"/>
    <property type="evidence" value="ECO:0007669"/>
    <property type="project" value="TreeGrafter"/>
</dbReference>
<evidence type="ECO:0000256" key="4">
    <source>
        <dbReference type="SAM" id="Coils"/>
    </source>
</evidence>
<dbReference type="PANTHER" id="PTHR16088">
    <property type="entry name" value="YY1 ASSOCIATED PROTEIN-RELATED"/>
    <property type="match status" value="1"/>
</dbReference>
<feature type="domain" description="Myb-like" evidence="6">
    <location>
        <begin position="50"/>
        <end position="92"/>
    </location>
</feature>
<organism evidence="7 8">
    <name type="scientific">Synchytrium endobioticum</name>
    <dbReference type="NCBI Taxonomy" id="286115"/>
    <lineage>
        <taxon>Eukaryota</taxon>
        <taxon>Fungi</taxon>
        <taxon>Fungi incertae sedis</taxon>
        <taxon>Chytridiomycota</taxon>
        <taxon>Chytridiomycota incertae sedis</taxon>
        <taxon>Chytridiomycetes</taxon>
        <taxon>Synchytriales</taxon>
        <taxon>Synchytriaceae</taxon>
        <taxon>Synchytrium</taxon>
    </lineage>
</organism>
<keyword evidence="1" id="KW-0805">Transcription regulation</keyword>
<dbReference type="EMBL" id="QEAN01000392">
    <property type="protein sequence ID" value="TPX38551.1"/>
    <property type="molecule type" value="Genomic_DNA"/>
</dbReference>
<keyword evidence="2" id="KW-0804">Transcription</keyword>
<dbReference type="STRING" id="286115.A0A507CGH7"/>
<feature type="region of interest" description="Disordered" evidence="5">
    <location>
        <begin position="851"/>
        <end position="877"/>
    </location>
</feature>
<dbReference type="Proteomes" id="UP000317494">
    <property type="component" value="Unassembled WGS sequence"/>
</dbReference>
<dbReference type="Gene3D" id="1.10.10.60">
    <property type="entry name" value="Homeodomain-like"/>
    <property type="match status" value="2"/>
</dbReference>
<keyword evidence="3" id="KW-0539">Nucleus</keyword>
<proteinExistence type="predicted"/>
<evidence type="ECO:0000256" key="2">
    <source>
        <dbReference type="ARBA" id="ARBA00023163"/>
    </source>
</evidence>
<feature type="compositionally biased region" description="Low complexity" evidence="5">
    <location>
        <begin position="21"/>
        <end position="41"/>
    </location>
</feature>
<dbReference type="GO" id="GO:0006355">
    <property type="term" value="P:regulation of DNA-templated transcription"/>
    <property type="evidence" value="ECO:0007669"/>
    <property type="project" value="TreeGrafter"/>
</dbReference>
<feature type="coiled-coil region" evidence="4">
    <location>
        <begin position="793"/>
        <end position="820"/>
    </location>
</feature>
<evidence type="ECO:0000256" key="5">
    <source>
        <dbReference type="SAM" id="MobiDB-lite"/>
    </source>
</evidence>
<protein>
    <recommendedName>
        <fullName evidence="6">Myb-like domain-containing protein</fullName>
    </recommendedName>
</protein>
<feature type="region of interest" description="Disordered" evidence="5">
    <location>
        <begin position="716"/>
        <end position="749"/>
    </location>
</feature>
<keyword evidence="8" id="KW-1185">Reference proteome</keyword>
<evidence type="ECO:0000313" key="7">
    <source>
        <dbReference type="EMBL" id="TPX38551.1"/>
    </source>
</evidence>
<dbReference type="VEuPathDB" id="FungiDB:SeMB42_g06671"/>
<name>A0A507CGH7_9FUNG</name>
<accession>A0A507CGH7</accession>
<feature type="compositionally biased region" description="Acidic residues" evidence="5">
    <location>
        <begin position="272"/>
        <end position="287"/>
    </location>
</feature>
<feature type="compositionally biased region" description="Basic and acidic residues" evidence="5">
    <location>
        <begin position="1"/>
        <end position="10"/>
    </location>
</feature>
<feature type="compositionally biased region" description="Polar residues" evidence="5">
    <location>
        <begin position="136"/>
        <end position="146"/>
    </location>
</feature>
<dbReference type="GO" id="GO:0005634">
    <property type="term" value="C:nucleus"/>
    <property type="evidence" value="ECO:0007669"/>
    <property type="project" value="TreeGrafter"/>
</dbReference>
<dbReference type="SUPFAM" id="SSF46689">
    <property type="entry name" value="Homeodomain-like"/>
    <property type="match status" value="2"/>
</dbReference>
<keyword evidence="4" id="KW-0175">Coiled coil</keyword>
<dbReference type="PANTHER" id="PTHR16088:SF3">
    <property type="entry name" value="GON-4-LIKE PROTEIN"/>
    <property type="match status" value="1"/>
</dbReference>
<evidence type="ECO:0000256" key="3">
    <source>
        <dbReference type="ARBA" id="ARBA00023242"/>
    </source>
</evidence>
<dbReference type="PROSITE" id="PS50090">
    <property type="entry name" value="MYB_LIKE"/>
    <property type="match status" value="1"/>
</dbReference>
<feature type="region of interest" description="Disordered" evidence="5">
    <location>
        <begin position="272"/>
        <end position="301"/>
    </location>
</feature>
<dbReference type="InterPro" id="IPR009057">
    <property type="entry name" value="Homeodomain-like_sf"/>
</dbReference>
<evidence type="ECO:0000313" key="8">
    <source>
        <dbReference type="Proteomes" id="UP000317494"/>
    </source>
</evidence>
<feature type="compositionally biased region" description="Low complexity" evidence="5">
    <location>
        <begin position="147"/>
        <end position="161"/>
    </location>
</feature>
<dbReference type="InterPro" id="IPR001005">
    <property type="entry name" value="SANT/Myb"/>
</dbReference>
<feature type="region of interest" description="Disordered" evidence="5">
    <location>
        <begin position="102"/>
        <end position="186"/>
    </location>
</feature>
<dbReference type="SMART" id="SM00717">
    <property type="entry name" value="SANT"/>
    <property type="match status" value="2"/>
</dbReference>
<gene>
    <name evidence="7" type="ORF">SeMB42_g06671</name>
</gene>
<evidence type="ECO:0000256" key="1">
    <source>
        <dbReference type="ARBA" id="ARBA00023015"/>
    </source>
</evidence>
<sequence>MVDRYSRSDQMETEPTTHNLPSAPTSITTTTRKRSSSLPWSSSSALTKQWSTLDDDLLLDAVRKNDDRWMMVASAIPGRTSADCMARYSQLVAVNQAPPLLKRSAHPHLDATTRKKPKRATLGPNSTCQHRPGTATLFSNSPAQHKSPTTSVPTTNTGSTTEVQKTTRRTQARPPRQDNVLVNSTIQSPPLPMTCAIPLKGTGGASEECYTDVSHSDDNKENIMPGTEFDAFFSEEINALFSDVFDQGLLNKRHHVELSSDGHAVPVITVEDEDPEDIPTTAEEENPQDSPTTVEEHDAEDAPTTLESAGFLDDTTACSLSVIADVQDRNEVDVLFKDYLENLSPCERDNILPNVSIRLDWVNDSTFGFTTDQSDTLKHQMLANFQILVQAHSFSSELYGSRDATASFFASQLSKLRDQHRHAKTHKLERSLFLHPALSAIPSIIKAEPHPGDAIRHESVTSAFENPAMKKDYDRMKDRIYGPSYDNWMASVRDDGEMLRKNRVCVSPWPASLTRIVSSNVKFFHDAYAAIVIPVRRNRSPFSEHEDELIRMGSEHCGANWQEVRARFLPARTVLQMKTRISNKLIRGGPDNPIRRYHVLPFKPLTDVERHVLRETCRKHGPSYSRRVLVERPRVLIDATLRYQELCGELVGWPDPSPPEKRASGTELSSLPRAGKMQNVQPTLPTVTPLSVPGYSNELPISPVTTTASAKRIGKIKGRKGQHGTHVTSKTVANSGTTTTLPPLRIAPQPDPTWHDVGVLENAVFEHALARGMGQAHINNGISTSSSAEVPSYEELKTMLSEANLRAHRAKARADRAEAALLTLQGLFQQACGLLAPQGPPVPLGLALSAAAEPEDQRKSGQDLAMRGTERASSAQTPNVRQGYDILGWVGINNDLFGRAGLSTRADYEQGQHAHIQYRQEGIRYTQYDTHWITNRLPALQAVGKSLRVP</sequence>
<evidence type="ECO:0000259" key="6">
    <source>
        <dbReference type="PROSITE" id="PS50090"/>
    </source>
</evidence>
<dbReference type="AlphaFoldDB" id="A0A507CGH7"/>
<dbReference type="Pfam" id="PF00249">
    <property type="entry name" value="Myb_DNA-binding"/>
    <property type="match status" value="1"/>
</dbReference>
<feature type="region of interest" description="Disordered" evidence="5">
    <location>
        <begin position="1"/>
        <end position="41"/>
    </location>
</feature>
<feature type="compositionally biased region" description="Polar residues" evidence="5">
    <location>
        <begin position="725"/>
        <end position="741"/>
    </location>
</feature>
<dbReference type="InterPro" id="IPR052435">
    <property type="entry name" value="YY1-Transcr_Regul"/>
</dbReference>
<comment type="caution">
    <text evidence="7">The sequence shown here is derived from an EMBL/GenBank/DDBJ whole genome shotgun (WGS) entry which is preliminary data.</text>
</comment>